<evidence type="ECO:0000313" key="2">
    <source>
        <dbReference type="Proteomes" id="UP000075880"/>
    </source>
</evidence>
<reference evidence="1" key="1">
    <citation type="submission" date="2024-04" db="UniProtKB">
        <authorList>
            <consortium name="EnsemblMetazoa"/>
        </authorList>
    </citation>
    <scope>IDENTIFICATION</scope>
    <source>
        <strain evidence="1">EBRO</strain>
    </source>
</reference>
<proteinExistence type="predicted"/>
<dbReference type="Proteomes" id="UP000075880">
    <property type="component" value="Unassembled WGS sequence"/>
</dbReference>
<dbReference type="EnsemblMetazoa" id="ENSAATROPT000731">
    <property type="protein sequence ID" value="ENSAATROPP000695"/>
    <property type="gene ID" value="ENSAATROPG000597"/>
</dbReference>
<keyword evidence="2" id="KW-1185">Reference proteome</keyword>
<accession>A0AAG5CPF4</accession>
<dbReference type="AlphaFoldDB" id="A0AAG5CPF4"/>
<protein>
    <submittedName>
        <fullName evidence="1">Uncharacterized protein</fullName>
    </submittedName>
</protein>
<organism evidence="1 2">
    <name type="scientific">Anopheles atroparvus</name>
    <name type="common">European mosquito</name>
    <dbReference type="NCBI Taxonomy" id="41427"/>
    <lineage>
        <taxon>Eukaryota</taxon>
        <taxon>Metazoa</taxon>
        <taxon>Ecdysozoa</taxon>
        <taxon>Arthropoda</taxon>
        <taxon>Hexapoda</taxon>
        <taxon>Insecta</taxon>
        <taxon>Pterygota</taxon>
        <taxon>Neoptera</taxon>
        <taxon>Endopterygota</taxon>
        <taxon>Diptera</taxon>
        <taxon>Nematocera</taxon>
        <taxon>Culicoidea</taxon>
        <taxon>Culicidae</taxon>
        <taxon>Anophelinae</taxon>
        <taxon>Anopheles</taxon>
    </lineage>
</organism>
<name>A0AAG5CPF4_ANOAO</name>
<evidence type="ECO:0000313" key="1">
    <source>
        <dbReference type="EnsemblMetazoa" id="ENSAATROPP000695"/>
    </source>
</evidence>
<sequence length="95" mass="11140">MTEAYDRDFDVRCRRGKTFHRKTHRLHIVVNFGVPIEPYERDVVVLVDVVLVVSRVHYLLLDAKVLWRVRAFFHRFWEGAVLLGGGIVLSEPHTN</sequence>